<feature type="domain" description="Carbohydrate kinase PfkB" evidence="8">
    <location>
        <begin position="29"/>
        <end position="302"/>
    </location>
</feature>
<evidence type="ECO:0000256" key="1">
    <source>
        <dbReference type="ARBA" id="ARBA00010688"/>
    </source>
</evidence>
<dbReference type="RefSeq" id="WP_387219505.1">
    <property type="nucleotide sequence ID" value="NZ_JBIAZM010000003.1"/>
</dbReference>
<protein>
    <submittedName>
        <fullName evidence="9">1-phosphofructokinase family hexose kinase</fullName>
    </submittedName>
</protein>
<accession>A0ABW6VSY2</accession>
<dbReference type="Pfam" id="PF00294">
    <property type="entry name" value="PfkB"/>
    <property type="match status" value="1"/>
</dbReference>
<reference evidence="9 10" key="1">
    <citation type="submission" date="2024-10" db="EMBL/GenBank/DDBJ databases">
        <title>The Natural Products Discovery Center: Release of the First 8490 Sequenced Strains for Exploring Actinobacteria Biosynthetic Diversity.</title>
        <authorList>
            <person name="Kalkreuter E."/>
            <person name="Kautsar S.A."/>
            <person name="Yang D."/>
            <person name="Bader C.D."/>
            <person name="Teijaro C.N."/>
            <person name="Fluegel L."/>
            <person name="Davis C.M."/>
            <person name="Simpson J.R."/>
            <person name="Lauterbach L."/>
            <person name="Steele A.D."/>
            <person name="Gui C."/>
            <person name="Meng S."/>
            <person name="Li G."/>
            <person name="Viehrig K."/>
            <person name="Ye F."/>
            <person name="Su P."/>
            <person name="Kiefer A.F."/>
            <person name="Nichols A."/>
            <person name="Cepeda A.J."/>
            <person name="Yan W."/>
            <person name="Fan B."/>
            <person name="Jiang Y."/>
            <person name="Adhikari A."/>
            <person name="Zheng C.-J."/>
            <person name="Schuster L."/>
            <person name="Cowan T.M."/>
            <person name="Smanski M.J."/>
            <person name="Chevrette M.G."/>
            <person name="De Carvalho L.P.S."/>
            <person name="Shen B."/>
        </authorList>
    </citation>
    <scope>NUCLEOTIDE SEQUENCE [LARGE SCALE GENOMIC DNA]</scope>
    <source>
        <strain evidence="9 10">NPDC000140</strain>
    </source>
</reference>
<evidence type="ECO:0000256" key="3">
    <source>
        <dbReference type="ARBA" id="ARBA00022741"/>
    </source>
</evidence>
<evidence type="ECO:0000313" key="9">
    <source>
        <dbReference type="EMBL" id="MFF5200032.1"/>
    </source>
</evidence>
<dbReference type="SUPFAM" id="SSF53613">
    <property type="entry name" value="Ribokinase-like"/>
    <property type="match status" value="1"/>
</dbReference>
<comment type="similarity">
    <text evidence="1">Belongs to the carbohydrate kinase PfkB family.</text>
</comment>
<sequence length="342" mass="35825">MKRDLNGGPPDSRARGDLIISVALNPALDVTYTVPDLVPDTSHRVTDVVSRAGGKGLNVARVLRQLGVETMVLGLAGGAAGERVEAELATAGVPARFTRLDTETRRTVTVLGRGTATVLNEPGPRVTVAQWESFREQFAERVRAARVVVLSGSRPPGVPETAYRDLVTIARAGGVQTIVDTDGAALRHALAAAPTLVKPNVHEAAELLGRPVRTRDDAVRVAHRLVRLGAVAGVVSRGADGFVAVNGGAAYSAHAPERMAGNPTGAGDALAAVLAYGLLTRMPWRDVLARGAAVSAAAVACRWAGEYDAVVASRLLPGTTVEQLEDPRTDREQESCRTSPPK</sequence>
<dbReference type="CDD" id="cd01164">
    <property type="entry name" value="FruK_PfkB_like"/>
    <property type="match status" value="1"/>
</dbReference>
<dbReference type="PIRSF" id="PIRSF000535">
    <property type="entry name" value="1PFK/6PFK/LacC"/>
    <property type="match status" value="1"/>
</dbReference>
<dbReference type="PANTHER" id="PTHR46566:SF5">
    <property type="entry name" value="1-PHOSPHOFRUCTOKINASE"/>
    <property type="match status" value="1"/>
</dbReference>
<dbReference type="Proteomes" id="UP001602287">
    <property type="component" value="Unassembled WGS sequence"/>
</dbReference>
<name>A0ABW6VSY2_9ACTN</name>
<evidence type="ECO:0000256" key="7">
    <source>
        <dbReference type="SAM" id="MobiDB-lite"/>
    </source>
</evidence>
<comment type="caution">
    <text evidence="9">The sequence shown here is derived from an EMBL/GenBank/DDBJ whole genome shotgun (WGS) entry which is preliminary data.</text>
</comment>
<evidence type="ECO:0000256" key="6">
    <source>
        <dbReference type="PIRNR" id="PIRNR000535"/>
    </source>
</evidence>
<keyword evidence="2 6" id="KW-0808">Transferase</keyword>
<feature type="region of interest" description="Disordered" evidence="7">
    <location>
        <begin position="321"/>
        <end position="342"/>
    </location>
</feature>
<proteinExistence type="inferred from homology"/>
<organism evidence="9 10">
    <name type="scientific">Micromonospora parva</name>
    <dbReference type="NCBI Taxonomy" id="1464048"/>
    <lineage>
        <taxon>Bacteria</taxon>
        <taxon>Bacillati</taxon>
        <taxon>Actinomycetota</taxon>
        <taxon>Actinomycetes</taxon>
        <taxon>Micromonosporales</taxon>
        <taxon>Micromonosporaceae</taxon>
        <taxon>Micromonospora</taxon>
    </lineage>
</organism>
<dbReference type="PANTHER" id="PTHR46566">
    <property type="entry name" value="1-PHOSPHOFRUCTOKINASE-RELATED"/>
    <property type="match status" value="1"/>
</dbReference>
<dbReference type="NCBIfam" id="TIGR03168">
    <property type="entry name" value="1-PFK"/>
    <property type="match status" value="1"/>
</dbReference>
<dbReference type="Gene3D" id="3.40.1190.20">
    <property type="match status" value="1"/>
</dbReference>
<gene>
    <name evidence="9" type="ORF">ACFY3B_10540</name>
</gene>
<keyword evidence="5" id="KW-0067">ATP-binding</keyword>
<keyword evidence="4" id="KW-0418">Kinase</keyword>
<evidence type="ECO:0000256" key="5">
    <source>
        <dbReference type="ARBA" id="ARBA00022840"/>
    </source>
</evidence>
<dbReference type="InterPro" id="IPR017583">
    <property type="entry name" value="Tagatose/fructose_Pkinase"/>
</dbReference>
<dbReference type="InterPro" id="IPR002173">
    <property type="entry name" value="Carboh/pur_kinase_PfkB_CS"/>
</dbReference>
<evidence type="ECO:0000259" key="8">
    <source>
        <dbReference type="Pfam" id="PF00294"/>
    </source>
</evidence>
<keyword evidence="3" id="KW-0547">Nucleotide-binding</keyword>
<keyword evidence="10" id="KW-1185">Reference proteome</keyword>
<feature type="compositionally biased region" description="Basic and acidic residues" evidence="7">
    <location>
        <begin position="325"/>
        <end position="335"/>
    </location>
</feature>
<dbReference type="InterPro" id="IPR029056">
    <property type="entry name" value="Ribokinase-like"/>
</dbReference>
<evidence type="ECO:0000256" key="4">
    <source>
        <dbReference type="ARBA" id="ARBA00022777"/>
    </source>
</evidence>
<dbReference type="PROSITE" id="PS00583">
    <property type="entry name" value="PFKB_KINASES_1"/>
    <property type="match status" value="1"/>
</dbReference>
<evidence type="ECO:0000256" key="2">
    <source>
        <dbReference type="ARBA" id="ARBA00022679"/>
    </source>
</evidence>
<evidence type="ECO:0000313" key="10">
    <source>
        <dbReference type="Proteomes" id="UP001602287"/>
    </source>
</evidence>
<dbReference type="InterPro" id="IPR011611">
    <property type="entry name" value="PfkB_dom"/>
</dbReference>
<dbReference type="EMBL" id="JBIAZM010000003">
    <property type="protein sequence ID" value="MFF5200032.1"/>
    <property type="molecule type" value="Genomic_DNA"/>
</dbReference>